<evidence type="ECO:0000259" key="16">
    <source>
        <dbReference type="Pfam" id="PF02875"/>
    </source>
</evidence>
<dbReference type="Pfam" id="PF01225">
    <property type="entry name" value="Mur_ligase"/>
    <property type="match status" value="1"/>
</dbReference>
<keyword evidence="4 14" id="KW-0963">Cytoplasm</keyword>
<comment type="similarity">
    <text evidence="14">Belongs to the MurCDEF family.</text>
</comment>
<dbReference type="Pfam" id="PF08245">
    <property type="entry name" value="Mur_ligase_M"/>
    <property type="match status" value="1"/>
</dbReference>
<dbReference type="HAMAP" id="MF_00046">
    <property type="entry name" value="MurC"/>
    <property type="match status" value="1"/>
</dbReference>
<evidence type="ECO:0000256" key="3">
    <source>
        <dbReference type="ARBA" id="ARBA00012211"/>
    </source>
</evidence>
<dbReference type="Gene3D" id="3.90.190.20">
    <property type="entry name" value="Mur ligase, C-terminal domain"/>
    <property type="match status" value="1"/>
</dbReference>
<keyword evidence="12 14" id="KW-0961">Cell wall biogenesis/degradation</keyword>
<feature type="domain" description="Mur ligase central" evidence="17">
    <location>
        <begin position="113"/>
        <end position="298"/>
    </location>
</feature>
<dbReference type="PANTHER" id="PTHR43445:SF3">
    <property type="entry name" value="UDP-N-ACETYLMURAMATE--L-ALANINE LIGASE"/>
    <property type="match status" value="1"/>
</dbReference>
<reference evidence="18 19" key="1">
    <citation type="submission" date="2019-05" db="EMBL/GenBank/DDBJ databases">
        <title>Erythrobacter marisflavi sp. nov., isolated from isolated from water of an estuary environment.</title>
        <authorList>
            <person name="Yoon J.-H."/>
        </authorList>
    </citation>
    <scope>NUCLEOTIDE SEQUENCE [LARGE SCALE GENOMIC DNA]</scope>
    <source>
        <strain evidence="18 19">KEM-5</strain>
    </source>
</reference>
<evidence type="ECO:0000256" key="11">
    <source>
        <dbReference type="ARBA" id="ARBA00023306"/>
    </source>
</evidence>
<evidence type="ECO:0000256" key="4">
    <source>
        <dbReference type="ARBA" id="ARBA00022490"/>
    </source>
</evidence>
<comment type="caution">
    <text evidence="18">The sequence shown here is derived from an EMBL/GenBank/DDBJ whole genome shotgun (WGS) entry which is preliminary data.</text>
</comment>
<keyword evidence="11 14" id="KW-0131">Cell cycle</keyword>
<feature type="domain" description="Mur ligase C-terminal" evidence="16">
    <location>
        <begin position="320"/>
        <end position="450"/>
    </location>
</feature>
<dbReference type="SUPFAM" id="SSF53623">
    <property type="entry name" value="MurD-like peptide ligases, catalytic domain"/>
    <property type="match status" value="1"/>
</dbReference>
<keyword evidence="10 14" id="KW-0573">Peptidoglycan synthesis</keyword>
<evidence type="ECO:0000256" key="10">
    <source>
        <dbReference type="ARBA" id="ARBA00022984"/>
    </source>
</evidence>
<comment type="catalytic activity">
    <reaction evidence="13 14">
        <text>UDP-N-acetyl-alpha-D-muramate + L-alanine + ATP = UDP-N-acetyl-alpha-D-muramoyl-L-alanine + ADP + phosphate + H(+)</text>
        <dbReference type="Rhea" id="RHEA:23372"/>
        <dbReference type="ChEBI" id="CHEBI:15378"/>
        <dbReference type="ChEBI" id="CHEBI:30616"/>
        <dbReference type="ChEBI" id="CHEBI:43474"/>
        <dbReference type="ChEBI" id="CHEBI:57972"/>
        <dbReference type="ChEBI" id="CHEBI:70757"/>
        <dbReference type="ChEBI" id="CHEBI:83898"/>
        <dbReference type="ChEBI" id="CHEBI:456216"/>
        <dbReference type="EC" id="6.3.2.8"/>
    </reaction>
</comment>
<feature type="domain" description="Mur ligase N-terminal catalytic" evidence="15">
    <location>
        <begin position="10"/>
        <end position="107"/>
    </location>
</feature>
<evidence type="ECO:0000313" key="19">
    <source>
        <dbReference type="Proteomes" id="UP000309668"/>
    </source>
</evidence>
<dbReference type="GO" id="GO:0051301">
    <property type="term" value="P:cell division"/>
    <property type="evidence" value="ECO:0007669"/>
    <property type="project" value="UniProtKB-KW"/>
</dbReference>
<keyword evidence="6 14" id="KW-0132">Cell division</keyword>
<evidence type="ECO:0000313" key="18">
    <source>
        <dbReference type="EMBL" id="TMM48806.1"/>
    </source>
</evidence>
<dbReference type="Pfam" id="PF02875">
    <property type="entry name" value="Mur_ligase_C"/>
    <property type="match status" value="1"/>
</dbReference>
<feature type="binding site" evidence="14">
    <location>
        <begin position="115"/>
        <end position="121"/>
    </location>
    <ligand>
        <name>ATP</name>
        <dbReference type="ChEBI" id="CHEBI:30616"/>
    </ligand>
</feature>
<dbReference type="Proteomes" id="UP000309668">
    <property type="component" value="Unassembled WGS sequence"/>
</dbReference>
<dbReference type="GO" id="GO:0009252">
    <property type="term" value="P:peptidoglycan biosynthetic process"/>
    <property type="evidence" value="ECO:0007669"/>
    <property type="project" value="UniProtKB-UniRule"/>
</dbReference>
<evidence type="ECO:0000259" key="15">
    <source>
        <dbReference type="Pfam" id="PF01225"/>
    </source>
</evidence>
<keyword evidence="19" id="KW-1185">Reference proteome</keyword>
<dbReference type="SUPFAM" id="SSF53244">
    <property type="entry name" value="MurD-like peptide ligases, peptide-binding domain"/>
    <property type="match status" value="1"/>
</dbReference>
<dbReference type="Gene3D" id="3.40.1190.10">
    <property type="entry name" value="Mur-like, catalytic domain"/>
    <property type="match status" value="1"/>
</dbReference>
<evidence type="ECO:0000256" key="9">
    <source>
        <dbReference type="ARBA" id="ARBA00022960"/>
    </source>
</evidence>
<protein>
    <recommendedName>
        <fullName evidence="3 14">UDP-N-acetylmuramate--L-alanine ligase</fullName>
        <ecNumber evidence="3 14">6.3.2.8</ecNumber>
    </recommendedName>
    <alternativeName>
        <fullName evidence="14">UDP-N-acetylmuramoyl-L-alanine synthetase</fullName>
    </alternativeName>
</protein>
<evidence type="ECO:0000256" key="6">
    <source>
        <dbReference type="ARBA" id="ARBA00022618"/>
    </source>
</evidence>
<dbReference type="InterPro" id="IPR004101">
    <property type="entry name" value="Mur_ligase_C"/>
</dbReference>
<dbReference type="InterPro" id="IPR036565">
    <property type="entry name" value="Mur-like_cat_sf"/>
</dbReference>
<evidence type="ECO:0000256" key="12">
    <source>
        <dbReference type="ARBA" id="ARBA00023316"/>
    </source>
</evidence>
<dbReference type="InterPro" id="IPR000713">
    <property type="entry name" value="Mur_ligase_N"/>
</dbReference>
<dbReference type="Gene3D" id="3.40.50.720">
    <property type="entry name" value="NAD(P)-binding Rossmann-like Domain"/>
    <property type="match status" value="1"/>
</dbReference>
<evidence type="ECO:0000256" key="7">
    <source>
        <dbReference type="ARBA" id="ARBA00022741"/>
    </source>
</evidence>
<keyword evidence="5 14" id="KW-0436">Ligase</keyword>
<dbReference type="PANTHER" id="PTHR43445">
    <property type="entry name" value="UDP-N-ACETYLMURAMATE--L-ALANINE LIGASE-RELATED"/>
    <property type="match status" value="1"/>
</dbReference>
<evidence type="ECO:0000256" key="1">
    <source>
        <dbReference type="ARBA" id="ARBA00004496"/>
    </source>
</evidence>
<dbReference type="RefSeq" id="WP_138616690.1">
    <property type="nucleotide sequence ID" value="NZ_VCAO01000002.1"/>
</dbReference>
<evidence type="ECO:0000259" key="17">
    <source>
        <dbReference type="Pfam" id="PF08245"/>
    </source>
</evidence>
<evidence type="ECO:0000256" key="2">
    <source>
        <dbReference type="ARBA" id="ARBA00004752"/>
    </source>
</evidence>
<keyword evidence="9 14" id="KW-0133">Cell shape</keyword>
<dbReference type="GO" id="GO:0005737">
    <property type="term" value="C:cytoplasm"/>
    <property type="evidence" value="ECO:0007669"/>
    <property type="project" value="UniProtKB-SubCell"/>
</dbReference>
<dbReference type="GO" id="GO:0071555">
    <property type="term" value="P:cell wall organization"/>
    <property type="evidence" value="ECO:0007669"/>
    <property type="project" value="UniProtKB-KW"/>
</dbReference>
<keyword evidence="7 14" id="KW-0547">Nucleotide-binding</keyword>
<dbReference type="InterPro" id="IPR036615">
    <property type="entry name" value="Mur_ligase_C_dom_sf"/>
</dbReference>
<dbReference type="InterPro" id="IPR050061">
    <property type="entry name" value="MurCDEF_pg_biosynth"/>
</dbReference>
<dbReference type="OrthoDB" id="9804126at2"/>
<sequence>MKGVGTDIGTIHFVGIGGIGMSGIAEVMHNLGYAVQGSDIAEGPSVERLRGRGIPVMIGHAAGNVDGVAVVVTSTAVRRTNPEVACALENRIPVVRRAEMLAELMHLKSTVAVAGTHGKTTTTSMIAALLDAGNIDPTVINGGIIEQYGSNARLGDSEWMVVEADESDGSFLRLDGTIAVVTNIDPEHLDHYGDFDGVKRAFVEFIHNVPFYGAAILCVDHPEVQAVIGQVRDRRVVTYGFSLQADICGVNVRPRDGGNAFDVVVRQRGEEDRRIEGVHLPMPGRHNVQNALAAIAVAIEMGCSDEVICNGFASFSGVRRRFTRVGEVAGAAIIDDYAHHPVEIRAVLSAARESARNRVIAVVQPHRYTRLRDLMDDFQTCFNEADQVYVTPVYTAGEDPIEGADAASLVAGLKSRGHRSAATIADQADLATTLAGELAEGDVVVCLGAGDITKWAAALPDAITAQLDAA</sequence>
<evidence type="ECO:0000256" key="5">
    <source>
        <dbReference type="ARBA" id="ARBA00022598"/>
    </source>
</evidence>
<dbReference type="NCBIfam" id="TIGR01082">
    <property type="entry name" value="murC"/>
    <property type="match status" value="1"/>
</dbReference>
<dbReference type="InterPro" id="IPR005758">
    <property type="entry name" value="UDP-N-AcMur_Ala_ligase_MurC"/>
</dbReference>
<name>A0A5S3PYD0_9SPHN</name>
<organism evidence="18 19">
    <name type="scientific">Qipengyuania marisflavi</name>
    <dbReference type="NCBI Taxonomy" id="2486356"/>
    <lineage>
        <taxon>Bacteria</taxon>
        <taxon>Pseudomonadati</taxon>
        <taxon>Pseudomonadota</taxon>
        <taxon>Alphaproteobacteria</taxon>
        <taxon>Sphingomonadales</taxon>
        <taxon>Erythrobacteraceae</taxon>
        <taxon>Qipengyuania</taxon>
    </lineage>
</organism>
<keyword evidence="8 14" id="KW-0067">ATP-binding</keyword>
<dbReference type="GO" id="GO:0005524">
    <property type="term" value="F:ATP binding"/>
    <property type="evidence" value="ECO:0007669"/>
    <property type="project" value="UniProtKB-UniRule"/>
</dbReference>
<gene>
    <name evidence="14" type="primary">murC</name>
    <name evidence="18" type="ORF">FEV51_05270</name>
</gene>
<dbReference type="GO" id="GO:0008763">
    <property type="term" value="F:UDP-N-acetylmuramate-L-alanine ligase activity"/>
    <property type="evidence" value="ECO:0007669"/>
    <property type="project" value="UniProtKB-UniRule"/>
</dbReference>
<dbReference type="EC" id="6.3.2.8" evidence="3 14"/>
<dbReference type="GO" id="GO:0008360">
    <property type="term" value="P:regulation of cell shape"/>
    <property type="evidence" value="ECO:0007669"/>
    <property type="project" value="UniProtKB-KW"/>
</dbReference>
<comment type="function">
    <text evidence="14">Cell wall formation.</text>
</comment>
<evidence type="ECO:0000256" key="13">
    <source>
        <dbReference type="ARBA" id="ARBA00047833"/>
    </source>
</evidence>
<dbReference type="UniPathway" id="UPA00219"/>
<dbReference type="EMBL" id="VCAO01000002">
    <property type="protein sequence ID" value="TMM48806.1"/>
    <property type="molecule type" value="Genomic_DNA"/>
</dbReference>
<evidence type="ECO:0000256" key="8">
    <source>
        <dbReference type="ARBA" id="ARBA00022840"/>
    </source>
</evidence>
<comment type="subcellular location">
    <subcellularLocation>
        <location evidence="1 14">Cytoplasm</location>
    </subcellularLocation>
</comment>
<accession>A0A5S3PYD0</accession>
<evidence type="ECO:0000256" key="14">
    <source>
        <dbReference type="HAMAP-Rule" id="MF_00046"/>
    </source>
</evidence>
<proteinExistence type="inferred from homology"/>
<dbReference type="AlphaFoldDB" id="A0A5S3PYD0"/>
<dbReference type="InterPro" id="IPR013221">
    <property type="entry name" value="Mur_ligase_cen"/>
</dbReference>
<dbReference type="SUPFAM" id="SSF51984">
    <property type="entry name" value="MurCD N-terminal domain"/>
    <property type="match status" value="1"/>
</dbReference>
<comment type="pathway">
    <text evidence="2 14">Cell wall biogenesis; peptidoglycan biosynthesis.</text>
</comment>